<dbReference type="AlphaFoldDB" id="A0A9P7VIP6"/>
<dbReference type="Proteomes" id="UP000812287">
    <property type="component" value="Unassembled WGS sequence"/>
</dbReference>
<dbReference type="RefSeq" id="XP_043035293.1">
    <property type="nucleotide sequence ID" value="XM_043179520.1"/>
</dbReference>
<dbReference type="GeneID" id="66101814"/>
<sequence>MANISSARFRRGFREEWHPRCDSASYRPGQGQDIVEQPVLMASSPSDCHAHAFCIILHVPIYFLTEIQPFLDVEDRNLCSGLENRLTTHSTHSGSTHLEIRSIFPVAFSRKYASFSWVLVTLQTGSVLGCPHHKRAPHGSSLNPLISGTPLRTGKLEGSIIEITIHTTRIPKCSPTDPKPSVKTICNAETCKGKASRYLGAW</sequence>
<gene>
    <name evidence="1" type="ORF">BT62DRAFT_1079750</name>
</gene>
<protein>
    <submittedName>
        <fullName evidence="1">Uncharacterized protein</fullName>
    </submittedName>
</protein>
<evidence type="ECO:0000313" key="1">
    <source>
        <dbReference type="EMBL" id="KAG7441793.1"/>
    </source>
</evidence>
<organism evidence="1 2">
    <name type="scientific">Guyanagaster necrorhizus</name>
    <dbReference type="NCBI Taxonomy" id="856835"/>
    <lineage>
        <taxon>Eukaryota</taxon>
        <taxon>Fungi</taxon>
        <taxon>Dikarya</taxon>
        <taxon>Basidiomycota</taxon>
        <taxon>Agaricomycotina</taxon>
        <taxon>Agaricomycetes</taxon>
        <taxon>Agaricomycetidae</taxon>
        <taxon>Agaricales</taxon>
        <taxon>Marasmiineae</taxon>
        <taxon>Physalacriaceae</taxon>
        <taxon>Guyanagaster</taxon>
    </lineage>
</organism>
<comment type="caution">
    <text evidence="1">The sequence shown here is derived from an EMBL/GenBank/DDBJ whole genome shotgun (WGS) entry which is preliminary data.</text>
</comment>
<name>A0A9P7VIP6_9AGAR</name>
<reference evidence="1" key="1">
    <citation type="submission" date="2020-11" db="EMBL/GenBank/DDBJ databases">
        <title>Adaptations for nitrogen fixation in a non-lichenized fungal sporocarp promotes dispersal by wood-feeding termites.</title>
        <authorList>
            <consortium name="DOE Joint Genome Institute"/>
            <person name="Koch R.A."/>
            <person name="Yoon G."/>
            <person name="Arayal U."/>
            <person name="Lail K."/>
            <person name="Amirebrahimi M."/>
            <person name="Labutti K."/>
            <person name="Lipzen A."/>
            <person name="Riley R."/>
            <person name="Barry K."/>
            <person name="Henrissat B."/>
            <person name="Grigoriev I.V."/>
            <person name="Herr J.R."/>
            <person name="Aime M.C."/>
        </authorList>
    </citation>
    <scope>NUCLEOTIDE SEQUENCE</scope>
    <source>
        <strain evidence="1">MCA 3950</strain>
    </source>
</reference>
<keyword evidence="2" id="KW-1185">Reference proteome</keyword>
<proteinExistence type="predicted"/>
<dbReference type="EMBL" id="MU250556">
    <property type="protein sequence ID" value="KAG7441793.1"/>
    <property type="molecule type" value="Genomic_DNA"/>
</dbReference>
<evidence type="ECO:0000313" key="2">
    <source>
        <dbReference type="Proteomes" id="UP000812287"/>
    </source>
</evidence>
<accession>A0A9P7VIP6</accession>